<dbReference type="InterPro" id="IPR008949">
    <property type="entry name" value="Isoprenoid_synthase_dom_sf"/>
</dbReference>
<dbReference type="GO" id="GO:0004659">
    <property type="term" value="F:prenyltransferase activity"/>
    <property type="evidence" value="ECO:0007669"/>
    <property type="project" value="InterPro"/>
</dbReference>
<protein>
    <submittedName>
        <fullName evidence="7">Geranylgeranyl pyrophosphate synthase</fullName>
    </submittedName>
</protein>
<sequence length="301" mass="31466">MSATLERVRAAPGLAGYLEAVEERLSAAVAGHPGLVAAVGADALAAGGKRLRPMLAFLSAPAGAPWPVAEGVAVELVHMATLVHDDLIDRARVRRGRAAAWTEHGPEAARAAGDYLFARAFAELAGRGDDRGVAILAEASLALARGEALQRRQRHDPDTTVESYLERCALKTGKLFEAACALGGGSGDYGRLLGVAFQIVDDILDCAGDTIETGKVPGTDLRDGTPTLPLLLAAREDEVVRQALAGGPLDGALVRVAACGALERSRQVALDYARRARGSLDGEARRVELEALADAVVDRNR</sequence>
<dbReference type="Proteomes" id="UP000254134">
    <property type="component" value="Unassembled WGS sequence"/>
</dbReference>
<keyword evidence="5" id="KW-0460">Magnesium</keyword>
<dbReference type="PANTHER" id="PTHR12001">
    <property type="entry name" value="GERANYLGERANYL PYROPHOSPHATE SYNTHASE"/>
    <property type="match status" value="1"/>
</dbReference>
<dbReference type="Pfam" id="PF00348">
    <property type="entry name" value="polyprenyl_synt"/>
    <property type="match status" value="1"/>
</dbReference>
<proteinExistence type="inferred from homology"/>
<keyword evidence="8" id="KW-1185">Reference proteome</keyword>
<evidence type="ECO:0000256" key="5">
    <source>
        <dbReference type="ARBA" id="ARBA00022842"/>
    </source>
</evidence>
<evidence type="ECO:0000256" key="6">
    <source>
        <dbReference type="RuleBase" id="RU004466"/>
    </source>
</evidence>
<dbReference type="CDD" id="cd00685">
    <property type="entry name" value="Trans_IPPS_HT"/>
    <property type="match status" value="1"/>
</dbReference>
<comment type="caution">
    <text evidence="7">The sequence shown here is derived from an EMBL/GenBank/DDBJ whole genome shotgun (WGS) entry which is preliminary data.</text>
</comment>
<dbReference type="OrthoDB" id="4497239at2"/>
<dbReference type="PANTHER" id="PTHR12001:SF69">
    <property type="entry name" value="ALL TRANS-POLYPRENYL-DIPHOSPHATE SYNTHASE PDSS1"/>
    <property type="match status" value="1"/>
</dbReference>
<keyword evidence="3 6" id="KW-0808">Transferase</keyword>
<evidence type="ECO:0000256" key="1">
    <source>
        <dbReference type="ARBA" id="ARBA00001946"/>
    </source>
</evidence>
<accession>A0A7M2YSZ9</accession>
<comment type="similarity">
    <text evidence="2 6">Belongs to the FPP/GGPP synthase family.</text>
</comment>
<dbReference type="AlphaFoldDB" id="A0A7M2YSZ9"/>
<comment type="cofactor">
    <cofactor evidence="1">
        <name>Mg(2+)</name>
        <dbReference type="ChEBI" id="CHEBI:18420"/>
    </cofactor>
</comment>
<dbReference type="GO" id="GO:0008299">
    <property type="term" value="P:isoprenoid biosynthetic process"/>
    <property type="evidence" value="ECO:0007669"/>
    <property type="project" value="InterPro"/>
</dbReference>
<dbReference type="GO" id="GO:0046872">
    <property type="term" value="F:metal ion binding"/>
    <property type="evidence" value="ECO:0007669"/>
    <property type="project" value="UniProtKB-KW"/>
</dbReference>
<dbReference type="InterPro" id="IPR033749">
    <property type="entry name" value="Polyprenyl_synt_CS"/>
</dbReference>
<organism evidence="7 8">
    <name type="scientific">Gaiella occulta</name>
    <dbReference type="NCBI Taxonomy" id="1002870"/>
    <lineage>
        <taxon>Bacteria</taxon>
        <taxon>Bacillati</taxon>
        <taxon>Actinomycetota</taxon>
        <taxon>Thermoleophilia</taxon>
        <taxon>Gaiellales</taxon>
        <taxon>Gaiellaceae</taxon>
        <taxon>Gaiella</taxon>
    </lineage>
</organism>
<evidence type="ECO:0000256" key="2">
    <source>
        <dbReference type="ARBA" id="ARBA00006706"/>
    </source>
</evidence>
<reference evidence="7 8" key="1">
    <citation type="submission" date="2018-07" db="EMBL/GenBank/DDBJ databases">
        <title>High-quality-draft genome sequence of Gaiella occulta.</title>
        <authorList>
            <person name="Severino R."/>
            <person name="Froufe H.J.C."/>
            <person name="Rainey F.A."/>
            <person name="Barroso C."/>
            <person name="Albuquerque L."/>
            <person name="Lobo-Da-Cunha A."/>
            <person name="Da Costa M.S."/>
            <person name="Egas C."/>
        </authorList>
    </citation>
    <scope>NUCLEOTIDE SEQUENCE [LARGE SCALE GENOMIC DNA]</scope>
    <source>
        <strain evidence="7 8">F2-233</strain>
    </source>
</reference>
<reference evidence="8" key="2">
    <citation type="journal article" date="2019" name="MicrobiologyOpen">
        <title>High-quality draft genome sequence of Gaiella occulta isolated from a 150 meter deep mineral water borehole and comparison with the genome sequences of other deep-branching lineages of the phylum Actinobacteria.</title>
        <authorList>
            <person name="Severino R."/>
            <person name="Froufe H.J.C."/>
            <person name="Barroso C."/>
            <person name="Albuquerque L."/>
            <person name="Lobo-da-Cunha A."/>
            <person name="da Costa M.S."/>
            <person name="Egas C."/>
        </authorList>
    </citation>
    <scope>NUCLEOTIDE SEQUENCE [LARGE SCALE GENOMIC DNA]</scope>
    <source>
        <strain evidence="8">F2-233</strain>
    </source>
</reference>
<dbReference type="InterPro" id="IPR000092">
    <property type="entry name" value="Polyprenyl_synt"/>
</dbReference>
<evidence type="ECO:0000256" key="4">
    <source>
        <dbReference type="ARBA" id="ARBA00022723"/>
    </source>
</evidence>
<dbReference type="Gene3D" id="1.10.600.10">
    <property type="entry name" value="Farnesyl Diphosphate Synthase"/>
    <property type="match status" value="1"/>
</dbReference>
<keyword evidence="4" id="KW-0479">Metal-binding</keyword>
<evidence type="ECO:0000313" key="8">
    <source>
        <dbReference type="Proteomes" id="UP000254134"/>
    </source>
</evidence>
<evidence type="ECO:0000313" key="7">
    <source>
        <dbReference type="EMBL" id="RDI73215.1"/>
    </source>
</evidence>
<evidence type="ECO:0000256" key="3">
    <source>
        <dbReference type="ARBA" id="ARBA00022679"/>
    </source>
</evidence>
<dbReference type="PROSITE" id="PS00723">
    <property type="entry name" value="POLYPRENYL_SYNTHASE_1"/>
    <property type="match status" value="1"/>
</dbReference>
<dbReference type="RefSeq" id="WP_114797394.1">
    <property type="nucleotide sequence ID" value="NZ_QQZY01000011.1"/>
</dbReference>
<dbReference type="PROSITE" id="PS00444">
    <property type="entry name" value="POLYPRENYL_SYNTHASE_2"/>
    <property type="match status" value="1"/>
</dbReference>
<gene>
    <name evidence="7" type="ORF">Gocc_3010</name>
</gene>
<dbReference type="SUPFAM" id="SSF48576">
    <property type="entry name" value="Terpenoid synthases"/>
    <property type="match status" value="1"/>
</dbReference>
<dbReference type="SFLD" id="SFLDS00005">
    <property type="entry name" value="Isoprenoid_Synthase_Type_I"/>
    <property type="match status" value="1"/>
</dbReference>
<name>A0A7M2YSZ9_9ACTN</name>
<dbReference type="EMBL" id="QQZY01000011">
    <property type="protein sequence ID" value="RDI73215.1"/>
    <property type="molecule type" value="Genomic_DNA"/>
</dbReference>